<dbReference type="GO" id="GO:0005524">
    <property type="term" value="F:ATP binding"/>
    <property type="evidence" value="ECO:0007669"/>
    <property type="project" value="UniProtKB-KW"/>
</dbReference>
<reference evidence="7 8" key="1">
    <citation type="submission" date="2009-01" db="EMBL/GenBank/DDBJ databases">
        <title>Complete sequence of Geobacter sp. FRC-32.</title>
        <authorList>
            <consortium name="US DOE Joint Genome Institute"/>
            <person name="Lucas S."/>
            <person name="Copeland A."/>
            <person name="Lapidus A."/>
            <person name="Glavina del Rio T."/>
            <person name="Dalin E."/>
            <person name="Tice H."/>
            <person name="Bruce D."/>
            <person name="Goodwin L."/>
            <person name="Pitluck S."/>
            <person name="Saunders E."/>
            <person name="Brettin T."/>
            <person name="Detter J.C."/>
            <person name="Han C."/>
            <person name="Larimer F."/>
            <person name="Land M."/>
            <person name="Hauser L."/>
            <person name="Kyrpides N."/>
            <person name="Ovchinnikova G."/>
            <person name="Kostka J."/>
            <person name="Richardson P."/>
        </authorList>
    </citation>
    <scope>NUCLEOTIDE SEQUENCE [LARGE SCALE GENOMIC DNA]</scope>
    <source>
        <strain evidence="8">DSM 22248 / JCM 15807 / FRC-32</strain>
    </source>
</reference>
<keyword evidence="3 7" id="KW-0418">Kinase</keyword>
<evidence type="ECO:0000256" key="1">
    <source>
        <dbReference type="ARBA" id="ARBA00022679"/>
    </source>
</evidence>
<feature type="domain" description="AAA" evidence="6">
    <location>
        <begin position="101"/>
        <end position="246"/>
    </location>
</feature>
<dbReference type="PANTHER" id="PTHR32309:SF31">
    <property type="entry name" value="CAPSULAR EXOPOLYSACCHARIDE FAMILY"/>
    <property type="match status" value="1"/>
</dbReference>
<dbReference type="SUPFAM" id="SSF52540">
    <property type="entry name" value="P-loop containing nucleoside triphosphate hydrolases"/>
    <property type="match status" value="1"/>
</dbReference>
<evidence type="ECO:0000313" key="8">
    <source>
        <dbReference type="Proteomes" id="UP000007721"/>
    </source>
</evidence>
<keyword evidence="8" id="KW-1185">Reference proteome</keyword>
<dbReference type="CDD" id="cd05387">
    <property type="entry name" value="BY-kinase"/>
    <property type="match status" value="1"/>
</dbReference>
<dbReference type="PANTHER" id="PTHR32309">
    <property type="entry name" value="TYROSINE-PROTEIN KINASE"/>
    <property type="match status" value="1"/>
</dbReference>
<evidence type="ECO:0000256" key="3">
    <source>
        <dbReference type="ARBA" id="ARBA00022777"/>
    </source>
</evidence>
<evidence type="ECO:0000256" key="2">
    <source>
        <dbReference type="ARBA" id="ARBA00022741"/>
    </source>
</evidence>
<dbReference type="NCBIfam" id="TIGR01007">
    <property type="entry name" value="eps_fam"/>
    <property type="match status" value="1"/>
</dbReference>
<name>B9M2X6_GEODF</name>
<dbReference type="AlphaFoldDB" id="B9M2X6"/>
<gene>
    <name evidence="7" type="ordered locus">Geob_2979</name>
</gene>
<sequence>MSRIEEALEKAAKMRGTDGKAALGKVPGSPLAVAHGSVHAYQQPMPNERLKVKNPLVVSVTAPQTSVAEEYRKLKSLLVKLTNGDRFRNTLMVTSAFASEGKSITAINLAVSLAQEFDHTVLLVDADLRKPSIHKYFGFEPKLGLTDCLTRGIDVGETLIKTGIGKLSILPYGKKVENPGELFSSSKMKSLIAEIKSRYPDRYIIIDTPPVLLFAETRTISTIVDGIVFVVKEGAASVKEVNDALTALDKSNLLGIVYNETVNENLNGHYHDYYQHKQYAW</sequence>
<dbReference type="NCBIfam" id="TIGR03018">
    <property type="entry name" value="pepcterm_TyrKin"/>
    <property type="match status" value="1"/>
</dbReference>
<dbReference type="Proteomes" id="UP000007721">
    <property type="component" value="Chromosome"/>
</dbReference>
<dbReference type="STRING" id="316067.Geob_2979"/>
<dbReference type="Pfam" id="PF13614">
    <property type="entry name" value="AAA_31"/>
    <property type="match status" value="1"/>
</dbReference>
<dbReference type="InterPro" id="IPR027417">
    <property type="entry name" value="P-loop_NTPase"/>
</dbReference>
<dbReference type="InterPro" id="IPR005702">
    <property type="entry name" value="Wzc-like_C"/>
</dbReference>
<organism evidence="7 8">
    <name type="scientific">Geotalea daltonii (strain DSM 22248 / JCM 15807 / FRC-32)</name>
    <name type="common">Geobacter daltonii</name>
    <dbReference type="NCBI Taxonomy" id="316067"/>
    <lineage>
        <taxon>Bacteria</taxon>
        <taxon>Pseudomonadati</taxon>
        <taxon>Thermodesulfobacteriota</taxon>
        <taxon>Desulfuromonadia</taxon>
        <taxon>Geobacterales</taxon>
        <taxon>Geobacteraceae</taxon>
        <taxon>Geotalea</taxon>
    </lineage>
</organism>
<dbReference type="InterPro" id="IPR050445">
    <property type="entry name" value="Bact_polysacc_biosynth/exp"/>
</dbReference>
<evidence type="ECO:0000256" key="5">
    <source>
        <dbReference type="ARBA" id="ARBA00023137"/>
    </source>
</evidence>
<keyword evidence="5" id="KW-0829">Tyrosine-protein kinase</keyword>
<evidence type="ECO:0000259" key="6">
    <source>
        <dbReference type="Pfam" id="PF13614"/>
    </source>
</evidence>
<protein>
    <submittedName>
        <fullName evidence="7">Protein tyrosine kinase, putative</fullName>
    </submittedName>
</protein>
<evidence type="ECO:0000313" key="7">
    <source>
        <dbReference type="EMBL" id="ACM21322.1"/>
    </source>
</evidence>
<dbReference type="OrthoDB" id="9812433at2"/>
<dbReference type="GO" id="GO:0004713">
    <property type="term" value="F:protein tyrosine kinase activity"/>
    <property type="evidence" value="ECO:0007669"/>
    <property type="project" value="UniProtKB-KW"/>
</dbReference>
<proteinExistence type="predicted"/>
<dbReference type="eggNOG" id="COG0489">
    <property type="taxonomic scope" value="Bacteria"/>
</dbReference>
<keyword evidence="2" id="KW-0547">Nucleotide-binding</keyword>
<dbReference type="RefSeq" id="WP_012648050.1">
    <property type="nucleotide sequence ID" value="NC_011979.1"/>
</dbReference>
<dbReference type="KEGG" id="geo:Geob_2979"/>
<accession>B9M2X6</accession>
<dbReference type="InterPro" id="IPR025669">
    <property type="entry name" value="AAA_dom"/>
</dbReference>
<dbReference type="HOGENOM" id="CLU_052027_1_1_7"/>
<keyword evidence="1" id="KW-0808">Transferase</keyword>
<dbReference type="EMBL" id="CP001390">
    <property type="protein sequence ID" value="ACM21322.1"/>
    <property type="molecule type" value="Genomic_DNA"/>
</dbReference>
<evidence type="ECO:0000256" key="4">
    <source>
        <dbReference type="ARBA" id="ARBA00022840"/>
    </source>
</evidence>
<dbReference type="Gene3D" id="3.40.50.300">
    <property type="entry name" value="P-loop containing nucleotide triphosphate hydrolases"/>
    <property type="match status" value="1"/>
</dbReference>
<keyword evidence="4" id="KW-0067">ATP-binding</keyword>